<name>A0A545UPX4_9HYPO</name>
<evidence type="ECO:0000256" key="1">
    <source>
        <dbReference type="SAM" id="MobiDB-lite"/>
    </source>
</evidence>
<organism evidence="2 3">
    <name type="scientific">Cordyceps javanica</name>
    <dbReference type="NCBI Taxonomy" id="43265"/>
    <lineage>
        <taxon>Eukaryota</taxon>
        <taxon>Fungi</taxon>
        <taxon>Dikarya</taxon>
        <taxon>Ascomycota</taxon>
        <taxon>Pezizomycotina</taxon>
        <taxon>Sordariomycetes</taxon>
        <taxon>Hypocreomycetidae</taxon>
        <taxon>Hypocreales</taxon>
        <taxon>Cordycipitaceae</taxon>
        <taxon>Cordyceps</taxon>
    </lineage>
</organism>
<reference evidence="2 3" key="1">
    <citation type="journal article" date="2019" name="Appl. Microbiol. Biotechnol.">
        <title>Genome sequence of Isaria javanica and comparative genome analysis insights into family S53 peptidase evolution in fungal entomopathogens.</title>
        <authorList>
            <person name="Lin R."/>
            <person name="Zhang X."/>
            <person name="Xin B."/>
            <person name="Zou M."/>
            <person name="Gao Y."/>
            <person name="Qin F."/>
            <person name="Hu Q."/>
            <person name="Xie B."/>
            <person name="Cheng X."/>
        </authorList>
    </citation>
    <scope>NUCLEOTIDE SEQUENCE [LARGE SCALE GENOMIC DNA]</scope>
    <source>
        <strain evidence="2 3">IJ1G</strain>
    </source>
</reference>
<keyword evidence="3" id="KW-1185">Reference proteome</keyword>
<comment type="caution">
    <text evidence="2">The sequence shown here is derived from an EMBL/GenBank/DDBJ whole genome shotgun (WGS) entry which is preliminary data.</text>
</comment>
<accession>A0A545UPX4</accession>
<feature type="region of interest" description="Disordered" evidence="1">
    <location>
        <begin position="144"/>
        <end position="172"/>
    </location>
</feature>
<evidence type="ECO:0000313" key="3">
    <source>
        <dbReference type="Proteomes" id="UP000315783"/>
    </source>
</evidence>
<dbReference type="EMBL" id="SPUK01000019">
    <property type="protein sequence ID" value="TQV91516.1"/>
    <property type="molecule type" value="Genomic_DNA"/>
</dbReference>
<dbReference type="AlphaFoldDB" id="A0A545UPX4"/>
<evidence type="ECO:0000313" key="2">
    <source>
        <dbReference type="EMBL" id="TQV91516.1"/>
    </source>
</evidence>
<protein>
    <submittedName>
        <fullName evidence="2">Uncharacterized protein</fullName>
    </submittedName>
</protein>
<dbReference type="Proteomes" id="UP000315783">
    <property type="component" value="Unassembled WGS sequence"/>
</dbReference>
<proteinExistence type="predicted"/>
<sequence length="202" mass="22493">MALSLYSFEIGDRLPEHLDMHLPLSNFLYLTKFLDGDALQIGSLIGNLDEMKPLNLASETPVELHRKSRKILFKEDSQWFETSNGRRREHLFCAPAAHETSMDRISIEDFKLAVYDSAGAQDWLTSCGKAPVFLVAGIRVAAKPESDEQGPASTHTVTDVEPPQSGSPVKTDFDGKIYAVRLVQARAMQDGAPGVELKEYWQ</sequence>
<dbReference type="OrthoDB" id="10686138at2759"/>
<gene>
    <name evidence="2" type="ORF">IF1G_10015</name>
</gene>